<evidence type="ECO:0000313" key="1">
    <source>
        <dbReference type="EMBL" id="KAI3788745.1"/>
    </source>
</evidence>
<reference evidence="2" key="1">
    <citation type="journal article" date="2022" name="Mol. Ecol. Resour.">
        <title>The genomes of chicory, endive, great burdock and yacon provide insights into Asteraceae palaeo-polyploidization history and plant inulin production.</title>
        <authorList>
            <person name="Fan W."/>
            <person name="Wang S."/>
            <person name="Wang H."/>
            <person name="Wang A."/>
            <person name="Jiang F."/>
            <person name="Liu H."/>
            <person name="Zhao H."/>
            <person name="Xu D."/>
            <person name="Zhang Y."/>
        </authorList>
    </citation>
    <scope>NUCLEOTIDE SEQUENCE [LARGE SCALE GENOMIC DNA]</scope>
    <source>
        <strain evidence="2">cv. Punajuju</strain>
    </source>
</reference>
<comment type="caution">
    <text evidence="1">The sequence shown here is derived from an EMBL/GenBank/DDBJ whole genome shotgun (WGS) entry which is preliminary data.</text>
</comment>
<dbReference type="Proteomes" id="UP001055811">
    <property type="component" value="Linkage Group LG01"/>
</dbReference>
<proteinExistence type="predicted"/>
<name>A0ACB9GZ19_CICIN</name>
<organism evidence="1 2">
    <name type="scientific">Cichorium intybus</name>
    <name type="common">Chicory</name>
    <dbReference type="NCBI Taxonomy" id="13427"/>
    <lineage>
        <taxon>Eukaryota</taxon>
        <taxon>Viridiplantae</taxon>
        <taxon>Streptophyta</taxon>
        <taxon>Embryophyta</taxon>
        <taxon>Tracheophyta</taxon>
        <taxon>Spermatophyta</taxon>
        <taxon>Magnoliopsida</taxon>
        <taxon>eudicotyledons</taxon>
        <taxon>Gunneridae</taxon>
        <taxon>Pentapetalae</taxon>
        <taxon>asterids</taxon>
        <taxon>campanulids</taxon>
        <taxon>Asterales</taxon>
        <taxon>Asteraceae</taxon>
        <taxon>Cichorioideae</taxon>
        <taxon>Cichorieae</taxon>
        <taxon>Cichoriinae</taxon>
        <taxon>Cichorium</taxon>
    </lineage>
</organism>
<gene>
    <name evidence="1" type="ORF">L2E82_01519</name>
</gene>
<sequence>MFTSGYENVTLSFWEFEVLASVIYDSAPARSSAYFSQTSSMDHGCYLYGGQKRVIRDFKRLQQDPSATYCRFFSLDTLRQLEGHDEENKRMKMIMMV</sequence>
<accession>A0ACB9GZ19</accession>
<evidence type="ECO:0000313" key="2">
    <source>
        <dbReference type="Proteomes" id="UP001055811"/>
    </source>
</evidence>
<dbReference type="EMBL" id="CM042009">
    <property type="protein sequence ID" value="KAI3788745.1"/>
    <property type="molecule type" value="Genomic_DNA"/>
</dbReference>
<keyword evidence="2" id="KW-1185">Reference proteome</keyword>
<protein>
    <submittedName>
        <fullName evidence="1">Uncharacterized protein</fullName>
    </submittedName>
</protein>
<reference evidence="1 2" key="2">
    <citation type="journal article" date="2022" name="Mol. Ecol. Resour.">
        <title>The genomes of chicory, endive, great burdock and yacon provide insights into Asteraceae paleo-polyploidization history and plant inulin production.</title>
        <authorList>
            <person name="Fan W."/>
            <person name="Wang S."/>
            <person name="Wang H."/>
            <person name="Wang A."/>
            <person name="Jiang F."/>
            <person name="Liu H."/>
            <person name="Zhao H."/>
            <person name="Xu D."/>
            <person name="Zhang Y."/>
        </authorList>
    </citation>
    <scope>NUCLEOTIDE SEQUENCE [LARGE SCALE GENOMIC DNA]</scope>
    <source>
        <strain evidence="2">cv. Punajuju</strain>
        <tissue evidence="1">Leaves</tissue>
    </source>
</reference>